<dbReference type="EMBL" id="AEYI02001262">
    <property type="protein sequence ID" value="KFG39574.1"/>
    <property type="molecule type" value="Genomic_DNA"/>
</dbReference>
<feature type="compositionally biased region" description="Basic residues" evidence="6">
    <location>
        <begin position="615"/>
        <end position="624"/>
    </location>
</feature>
<feature type="compositionally biased region" description="Basic and acidic residues" evidence="6">
    <location>
        <begin position="681"/>
        <end position="698"/>
    </location>
</feature>
<feature type="compositionally biased region" description="Basic residues" evidence="6">
    <location>
        <begin position="525"/>
        <end position="538"/>
    </location>
</feature>
<dbReference type="Gene3D" id="3.40.50.300">
    <property type="entry name" value="P-loop containing nucleotide triphosphate hydrolases"/>
    <property type="match status" value="1"/>
</dbReference>
<accession>A0A086K5A6</accession>
<evidence type="ECO:0000313" key="9">
    <source>
        <dbReference type="Proteomes" id="UP000028828"/>
    </source>
</evidence>
<dbReference type="PROSITE" id="PS51710">
    <property type="entry name" value="G_OBG"/>
    <property type="match status" value="1"/>
</dbReference>
<dbReference type="InterPro" id="IPR012973">
    <property type="entry name" value="NOG_C"/>
</dbReference>
<evidence type="ECO:0000259" key="7">
    <source>
        <dbReference type="PROSITE" id="PS51710"/>
    </source>
</evidence>
<dbReference type="PANTHER" id="PTHR45759">
    <property type="entry name" value="NUCLEOLAR GTP-BINDING PROTEIN 1"/>
    <property type="match status" value="1"/>
</dbReference>
<feature type="region of interest" description="Disordered" evidence="6">
    <location>
        <begin position="525"/>
        <end position="544"/>
    </location>
</feature>
<feature type="region of interest" description="Disordered" evidence="6">
    <location>
        <begin position="549"/>
        <end position="719"/>
    </location>
</feature>
<dbReference type="PIRSF" id="PIRSF038919">
    <property type="entry name" value="NOG1"/>
    <property type="match status" value="1"/>
</dbReference>
<dbReference type="VEuPathDB" id="ToxoDB:TGP89_261520"/>
<dbReference type="GO" id="GO:0042254">
    <property type="term" value="P:ribosome biogenesis"/>
    <property type="evidence" value="ECO:0007669"/>
    <property type="project" value="UniProtKB-KW"/>
</dbReference>
<dbReference type="PRINTS" id="PR00326">
    <property type="entry name" value="GTP1OBG"/>
</dbReference>
<dbReference type="InterPro" id="IPR027417">
    <property type="entry name" value="P-loop_NTPase"/>
</dbReference>
<dbReference type="GO" id="GO:0005525">
    <property type="term" value="F:GTP binding"/>
    <property type="evidence" value="ECO:0007669"/>
    <property type="project" value="UniProtKB-KW"/>
</dbReference>
<dbReference type="Pfam" id="PF08155">
    <property type="entry name" value="NOGCT"/>
    <property type="match status" value="1"/>
</dbReference>
<evidence type="ECO:0000256" key="2">
    <source>
        <dbReference type="ARBA" id="ARBA00022517"/>
    </source>
</evidence>
<dbReference type="OrthoDB" id="329956at2759"/>
<feature type="domain" description="OBG-type G" evidence="7">
    <location>
        <begin position="172"/>
        <end position="344"/>
    </location>
</feature>
<evidence type="ECO:0000256" key="4">
    <source>
        <dbReference type="ARBA" id="ARBA00023134"/>
    </source>
</evidence>
<reference evidence="8 9" key="1">
    <citation type="submission" date="2014-03" db="EMBL/GenBank/DDBJ databases">
        <authorList>
            <person name="Sibley D."/>
            <person name="Venepally P."/>
            <person name="Karamycheva S."/>
            <person name="Hadjithomas M."/>
            <person name="Khan A."/>
            <person name="Brunk B."/>
            <person name="Roos D."/>
            <person name="Caler E."/>
            <person name="Lorenzi H."/>
        </authorList>
    </citation>
    <scope>NUCLEOTIDE SEQUENCE [LARGE SCALE GENOMIC DNA]</scope>
    <source>
        <strain evidence="9">p89</strain>
    </source>
</reference>
<proteinExistence type="predicted"/>
<dbReference type="Pfam" id="PF17835">
    <property type="entry name" value="NOG1_N"/>
    <property type="match status" value="1"/>
</dbReference>
<dbReference type="AlphaFoldDB" id="A0A086K5A6"/>
<keyword evidence="5" id="KW-0539">Nucleus</keyword>
<gene>
    <name evidence="8" type="ORF">TGP89_261520</name>
</gene>
<evidence type="ECO:0000256" key="1">
    <source>
        <dbReference type="ARBA" id="ARBA00004604"/>
    </source>
</evidence>
<dbReference type="Pfam" id="PF06858">
    <property type="entry name" value="NOG1"/>
    <property type="match status" value="1"/>
</dbReference>
<dbReference type="InterPro" id="IPR031167">
    <property type="entry name" value="G_OBG"/>
</dbReference>
<dbReference type="CDD" id="cd01897">
    <property type="entry name" value="NOG"/>
    <property type="match status" value="1"/>
</dbReference>
<evidence type="ECO:0000256" key="3">
    <source>
        <dbReference type="ARBA" id="ARBA00022741"/>
    </source>
</evidence>
<name>A0A086K5A6_TOXGO</name>
<protein>
    <submittedName>
        <fullName evidence="8">Putative nucleolar GTP-binding protein 1</fullName>
    </submittedName>
</protein>
<keyword evidence="2" id="KW-0690">Ribosome biogenesis</keyword>
<dbReference type="InterPro" id="IPR041623">
    <property type="entry name" value="NOG1_N"/>
</dbReference>
<evidence type="ECO:0000313" key="8">
    <source>
        <dbReference type="EMBL" id="KFG39574.1"/>
    </source>
</evidence>
<dbReference type="SUPFAM" id="SSF52540">
    <property type="entry name" value="P-loop containing nucleoside triphosphate hydrolases"/>
    <property type="match status" value="1"/>
</dbReference>
<sequence length="719" mass="81028">MEAGSFFRLKEIPPVLTAASMIDVCLSKTQRKTPTEIHRKSALAAIKKFYMRKIKFGSQTFVEKLKEIVDGFPKLDSIHPFYSDLLNILYDRDHYKLALGMLSTTVRRIEKIAKEYVTLAKYADGLYKCKSLKVAALGRMCTLVKKLAQPLQYLEEVRQHMSRLPSINPVTRTLLLTGYPNVGKSSFINSVSNANVDVQPFAFTTKSLFVGHFDFLYNRWQIIDTPGILDHPLDERNLIEMLAITALTHIQSVVVFMLDISEECGYTIESQVSLFQSLLVLFKNKPILVVLNKTDKVRLANLSPEHQEIIRTMGKDRTVEFVEASTLTGAGVDDAKNRACELLLKQRVEQKQLATGLIVGGTSSTSSSLQQQLDGKLFVTKVDNPRQPFVPQSVLDAQKDRQQDEGDIAVRRPARVLERDLEEEHGGSGVYSVDLRKSHILAKEEWRYDVVPEFLNGQNVRDFVDVDIEEKLKLLEEEEAFLLQQQEMQRPDLEEQLDNLASLKMEMAKLHLGIKRQRLMNCLKKKRNGPRLLKKPKTKLQEIREKRRLEAARQTGGEANMTDAMSEAQSTAASVYRGTDAGSMTRGRALERSARRGRSPSAGSADGDEADGHSRLKKKLRAMSRSRSVQPTARQRAASRARSASRKGEEGDEEREQGPAALGQIRRLGGVAQRKARKMKIAADRPIRGRAGEADRHISVKLPKHLFSGKRSNGKTDRR</sequence>
<dbReference type="GO" id="GO:0005730">
    <property type="term" value="C:nucleolus"/>
    <property type="evidence" value="ECO:0007669"/>
    <property type="project" value="UniProtKB-SubCell"/>
</dbReference>
<comment type="subcellular location">
    <subcellularLocation>
        <location evidence="1">Nucleus</location>
        <location evidence="1">Nucleolus</location>
    </subcellularLocation>
</comment>
<keyword evidence="4" id="KW-0342">GTP-binding</keyword>
<dbReference type="InterPro" id="IPR010674">
    <property type="entry name" value="NOG1_Rossman_fold_dom"/>
</dbReference>
<dbReference type="Proteomes" id="UP000028828">
    <property type="component" value="Unassembled WGS sequence"/>
</dbReference>
<keyword evidence="3" id="KW-0547">Nucleotide-binding</keyword>
<comment type="caution">
    <text evidence="8">The sequence shown here is derived from an EMBL/GenBank/DDBJ whole genome shotgun (WGS) entry which is preliminary data.</text>
</comment>
<evidence type="ECO:0000256" key="5">
    <source>
        <dbReference type="ARBA" id="ARBA00023242"/>
    </source>
</evidence>
<evidence type="ECO:0000256" key="6">
    <source>
        <dbReference type="SAM" id="MobiDB-lite"/>
    </source>
</evidence>
<dbReference type="InterPro" id="IPR006073">
    <property type="entry name" value="GTP-bd"/>
</dbReference>
<dbReference type="InterPro" id="IPR024926">
    <property type="entry name" value="NOG1"/>
</dbReference>
<organism evidence="8 9">
    <name type="scientific">Toxoplasma gondii p89</name>
    <dbReference type="NCBI Taxonomy" id="943119"/>
    <lineage>
        <taxon>Eukaryota</taxon>
        <taxon>Sar</taxon>
        <taxon>Alveolata</taxon>
        <taxon>Apicomplexa</taxon>
        <taxon>Conoidasida</taxon>
        <taxon>Coccidia</taxon>
        <taxon>Eucoccidiorida</taxon>
        <taxon>Eimeriorina</taxon>
        <taxon>Sarcocystidae</taxon>
        <taxon>Toxoplasma</taxon>
    </lineage>
</organism>
<dbReference type="Gene3D" id="1.20.120.1190">
    <property type="match status" value="1"/>
</dbReference>